<gene>
    <name evidence="1" type="ORF">GTP23_05330</name>
</gene>
<sequence length="155" mass="18143">MQALWRQAECWWVRLVLPQILATLPLCLLCWRHCRTLDGKILRLRRISQKLERWQRTIRAYGLDPKAQLEMLDVDHAMRNEMAGTRDMLWGLRADCIDVERMFNQLGYRSHRLQQRQDALMAVLDHCCVAASTVLVVLAEHDAAVLQRLRAQRAA</sequence>
<protein>
    <submittedName>
        <fullName evidence="1">Uncharacterized protein</fullName>
    </submittedName>
</protein>
<dbReference type="AlphaFoldDB" id="A0A845I057"/>
<dbReference type="Proteomes" id="UP000444316">
    <property type="component" value="Unassembled WGS sequence"/>
</dbReference>
<name>A0A845I057_9BURK</name>
<proteinExistence type="predicted"/>
<keyword evidence="2" id="KW-1185">Reference proteome</keyword>
<evidence type="ECO:0000313" key="1">
    <source>
        <dbReference type="EMBL" id="MYN44496.1"/>
    </source>
</evidence>
<reference evidence="1" key="1">
    <citation type="submission" date="2019-12" db="EMBL/GenBank/DDBJ databases">
        <title>Novel species isolated from a subtropical stream in China.</title>
        <authorList>
            <person name="Lu H."/>
        </authorList>
    </citation>
    <scope>NUCLEOTIDE SEQUENCE [LARGE SCALE GENOMIC DNA]</scope>
    <source>
        <strain evidence="1">FT93W</strain>
    </source>
</reference>
<accession>A0A845I057</accession>
<evidence type="ECO:0000313" key="2">
    <source>
        <dbReference type="Proteomes" id="UP000444316"/>
    </source>
</evidence>
<organism evidence="1 2">
    <name type="scientific">Duganella fentianensis</name>
    <dbReference type="NCBI Taxonomy" id="2692177"/>
    <lineage>
        <taxon>Bacteria</taxon>
        <taxon>Pseudomonadati</taxon>
        <taxon>Pseudomonadota</taxon>
        <taxon>Betaproteobacteria</taxon>
        <taxon>Burkholderiales</taxon>
        <taxon>Oxalobacteraceae</taxon>
        <taxon>Telluria group</taxon>
        <taxon>Duganella</taxon>
    </lineage>
</organism>
<dbReference type="EMBL" id="WWCL01000001">
    <property type="protein sequence ID" value="MYN44496.1"/>
    <property type="molecule type" value="Genomic_DNA"/>
</dbReference>
<comment type="caution">
    <text evidence="1">The sequence shown here is derived from an EMBL/GenBank/DDBJ whole genome shotgun (WGS) entry which is preliminary data.</text>
</comment>